<evidence type="ECO:0000259" key="10">
    <source>
        <dbReference type="PROSITE" id="PS50157"/>
    </source>
</evidence>
<dbReference type="AlphaFoldDB" id="A0A8T2QDJ0"/>
<keyword evidence="7" id="KW-0234">DNA repair</keyword>
<evidence type="ECO:0000313" key="12">
    <source>
        <dbReference type="Proteomes" id="UP000825935"/>
    </source>
</evidence>
<keyword evidence="12" id="KW-1185">Reference proteome</keyword>
<dbReference type="GO" id="GO:0006281">
    <property type="term" value="P:DNA repair"/>
    <property type="evidence" value="ECO:0007669"/>
    <property type="project" value="UniProtKB-KW"/>
</dbReference>
<evidence type="ECO:0000256" key="5">
    <source>
        <dbReference type="ARBA" id="ARBA00022786"/>
    </source>
</evidence>
<name>A0A8T2QDJ0_CERRI</name>
<protein>
    <recommendedName>
        <fullName evidence="10">C2H2-type domain-containing protein</fullName>
    </recommendedName>
</protein>
<dbReference type="PANTHER" id="PTHR12555">
    <property type="entry name" value="UBIQUITIN FUSION DEGRADATON PROTEIN 1"/>
    <property type="match status" value="1"/>
</dbReference>
<dbReference type="Pfam" id="PF23580">
    <property type="entry name" value="Znf_XAF1_N"/>
    <property type="match status" value="1"/>
</dbReference>
<dbReference type="OrthoDB" id="422728at2759"/>
<dbReference type="GO" id="GO:0006511">
    <property type="term" value="P:ubiquitin-dependent protein catabolic process"/>
    <property type="evidence" value="ECO:0007669"/>
    <property type="project" value="InterPro"/>
</dbReference>
<feature type="compositionally biased region" description="Polar residues" evidence="9">
    <location>
        <begin position="578"/>
        <end position="589"/>
    </location>
</feature>
<dbReference type="InterPro" id="IPR055417">
    <property type="entry name" value="UFD1_N1"/>
</dbReference>
<feature type="region of interest" description="Disordered" evidence="9">
    <location>
        <begin position="1"/>
        <end position="28"/>
    </location>
</feature>
<dbReference type="Gene3D" id="3.30.40.10">
    <property type="entry name" value="Zinc/RING finger domain, C3HC4 (zinc finger)"/>
    <property type="match status" value="1"/>
</dbReference>
<dbReference type="InterPro" id="IPR013087">
    <property type="entry name" value="Znf_C2H2_type"/>
</dbReference>
<evidence type="ECO:0000256" key="2">
    <source>
        <dbReference type="ARBA" id="ARBA00022723"/>
    </source>
</evidence>
<dbReference type="PROSITE" id="PS50157">
    <property type="entry name" value="ZINC_FINGER_C2H2_2"/>
    <property type="match status" value="1"/>
</dbReference>
<dbReference type="GO" id="GO:0031593">
    <property type="term" value="F:polyubiquitin modification-dependent protein binding"/>
    <property type="evidence" value="ECO:0007669"/>
    <property type="project" value="TreeGrafter"/>
</dbReference>
<dbReference type="GO" id="GO:0034098">
    <property type="term" value="C:VCP-NPL4-UFD1 AAA ATPase complex"/>
    <property type="evidence" value="ECO:0007669"/>
    <property type="project" value="TreeGrafter"/>
</dbReference>
<dbReference type="GO" id="GO:0003677">
    <property type="term" value="F:DNA binding"/>
    <property type="evidence" value="ECO:0007669"/>
    <property type="project" value="InterPro"/>
</dbReference>
<dbReference type="InterPro" id="IPR004854">
    <property type="entry name" value="Ufd1-like"/>
</dbReference>
<evidence type="ECO:0000256" key="6">
    <source>
        <dbReference type="ARBA" id="ARBA00022833"/>
    </source>
</evidence>
<comment type="caution">
    <text evidence="11">The sequence shown here is derived from an EMBL/GenBank/DDBJ whole genome shotgun (WGS) entry which is preliminary data.</text>
</comment>
<evidence type="ECO:0000256" key="4">
    <source>
        <dbReference type="ARBA" id="ARBA00022771"/>
    </source>
</evidence>
<dbReference type="Pfam" id="PF21366">
    <property type="entry name" value="TRAFD1-XIAF1_ZnF"/>
    <property type="match status" value="1"/>
</dbReference>
<sequence>MDFELKAAKAKWEREQKQRKEEAKAKIQREKKAKEEAARLREALEVAESERKLQEAKAQAAAKLQEERDLFDGDGVRFNVVLQATQIAGDGDKIKLPASAFEHLSSQDALEKGPMFFEVALYKEHTAIVDSNGASDSSEAKTTHCGVLEFTAPEGYVGLPPHVWLNLGAPDVSLREFPRVRIRYVRLPKCHYAKLTPDSSDFVDVPNHKAVLETKLRQHATLSEGDILTVWHDGVDYNLHVSQLKPAANVSVLETDMEVDVVQPISTPGTSIQNKLLPLELDKPQDGYVEEGKYVYYKFVVEKMVLDAVKMGTRSLDVHLEIDGGGVESDADLYVAAHPVLFPSQHQHQWASHDLGSKMIHLSGGKDLQSSSYSIAVYGYRGRTIYKVWVSSKPTAMSTGQRVGLASHEMQENPAVESGFEICGNCRQVIPSRTIALHEAYCRRHNVACMHPGCSVILRRDEFQRHVHCPKCGQSLQQEELEKHVKVYHEPTACRCGVILERDNMVKHQANTCPLRTITCRFCGDMVQAGKDPENLRDRLSGLTQHESECGSRTSPCEICNRAVMLKEMDLHRVAVHGSNSENRTNSNDGGDVMGINEPASGSEEIRSMTCPICSVVFRGSAADVQLNAHLDSEHFITSSVQPMEQDLTGNSMSASVSSSFRSTLSVACPICGLSVHSERDLSAHMDMVH</sequence>
<dbReference type="EMBL" id="CM035440">
    <property type="protein sequence ID" value="KAH7282122.1"/>
    <property type="molecule type" value="Genomic_DNA"/>
</dbReference>
<dbReference type="InterPro" id="IPR013083">
    <property type="entry name" value="Znf_RING/FYVE/PHD"/>
</dbReference>
<dbReference type="Gene3D" id="2.40.40.50">
    <property type="entry name" value="Ubiquitin fusion degradation protein UFD1, N-terminal domain"/>
    <property type="match status" value="1"/>
</dbReference>
<dbReference type="SMART" id="SM00355">
    <property type="entry name" value="ZnF_C2H2"/>
    <property type="match status" value="4"/>
</dbReference>
<evidence type="ECO:0000256" key="9">
    <source>
        <dbReference type="SAM" id="MobiDB-lite"/>
    </source>
</evidence>
<dbReference type="Proteomes" id="UP000825935">
    <property type="component" value="Chromosome 35"/>
</dbReference>
<dbReference type="InterPro" id="IPR006642">
    <property type="entry name" value="Rad18_UBZ4"/>
</dbReference>
<reference evidence="11" key="1">
    <citation type="submission" date="2021-08" db="EMBL/GenBank/DDBJ databases">
        <title>WGS assembly of Ceratopteris richardii.</title>
        <authorList>
            <person name="Marchant D.B."/>
            <person name="Chen G."/>
            <person name="Jenkins J."/>
            <person name="Shu S."/>
            <person name="Leebens-Mack J."/>
            <person name="Grimwood J."/>
            <person name="Schmutz J."/>
            <person name="Soltis P."/>
            <person name="Soltis D."/>
            <person name="Chen Z.-H."/>
        </authorList>
    </citation>
    <scope>NUCLEOTIDE SEQUENCE</scope>
    <source>
        <strain evidence="11">Whitten #5841</strain>
        <tissue evidence="11">Leaf</tissue>
    </source>
</reference>
<keyword evidence="2" id="KW-0479">Metal-binding</keyword>
<dbReference type="OMA" id="LIFPTRH"/>
<dbReference type="SMART" id="SM00734">
    <property type="entry name" value="ZnF_Rad18"/>
    <property type="match status" value="3"/>
</dbReference>
<accession>A0A8T2QDJ0</accession>
<proteinExistence type="inferred from homology"/>
<dbReference type="InterPro" id="IPR042299">
    <property type="entry name" value="Ufd1-like_Nn"/>
</dbReference>
<feature type="region of interest" description="Disordered" evidence="9">
    <location>
        <begin position="577"/>
        <end position="600"/>
    </location>
</feature>
<dbReference type="PROSITE" id="PS00028">
    <property type="entry name" value="ZINC_FINGER_C2H2_1"/>
    <property type="match status" value="1"/>
</dbReference>
<evidence type="ECO:0000256" key="3">
    <source>
        <dbReference type="ARBA" id="ARBA00022763"/>
    </source>
</evidence>
<organism evidence="11 12">
    <name type="scientific">Ceratopteris richardii</name>
    <name type="common">Triangle waterfern</name>
    <dbReference type="NCBI Taxonomy" id="49495"/>
    <lineage>
        <taxon>Eukaryota</taxon>
        <taxon>Viridiplantae</taxon>
        <taxon>Streptophyta</taxon>
        <taxon>Embryophyta</taxon>
        <taxon>Tracheophyta</taxon>
        <taxon>Polypodiopsida</taxon>
        <taxon>Polypodiidae</taxon>
        <taxon>Polypodiales</taxon>
        <taxon>Pteridineae</taxon>
        <taxon>Pteridaceae</taxon>
        <taxon>Parkerioideae</taxon>
        <taxon>Ceratopteris</taxon>
    </lineage>
</organism>
<keyword evidence="6" id="KW-0862">Zinc</keyword>
<dbReference type="Pfam" id="PF24842">
    <property type="entry name" value="UFD1_N2"/>
    <property type="match status" value="1"/>
</dbReference>
<dbReference type="Gene3D" id="3.10.330.10">
    <property type="match status" value="1"/>
</dbReference>
<dbReference type="InterPro" id="IPR049439">
    <property type="entry name" value="TRAFD1-XIAF1_Znf"/>
</dbReference>
<feature type="domain" description="C2H2-type" evidence="10">
    <location>
        <begin position="667"/>
        <end position="690"/>
    </location>
</feature>
<keyword evidence="4 8" id="KW-0863">Zinc-finger</keyword>
<dbReference type="PANTHER" id="PTHR12555:SF27">
    <property type="entry name" value="UBIQUITIN FUSION DEGRADATION UFD1 FAMILY PROTEIN"/>
    <property type="match status" value="1"/>
</dbReference>
<keyword evidence="5" id="KW-0833">Ubl conjugation pathway</keyword>
<evidence type="ECO:0000256" key="7">
    <source>
        <dbReference type="ARBA" id="ARBA00023204"/>
    </source>
</evidence>
<dbReference type="InterPro" id="IPR055418">
    <property type="entry name" value="UFD1_N2"/>
</dbReference>
<keyword evidence="3" id="KW-0227">DNA damage</keyword>
<gene>
    <name evidence="11" type="ORF">KP509_35G013200</name>
</gene>
<dbReference type="Pfam" id="PF03152">
    <property type="entry name" value="UFD1_N1"/>
    <property type="match status" value="1"/>
</dbReference>
<dbReference type="GO" id="GO:0008270">
    <property type="term" value="F:zinc ion binding"/>
    <property type="evidence" value="ECO:0007669"/>
    <property type="project" value="UniProtKB-KW"/>
</dbReference>
<dbReference type="GO" id="GO:0036503">
    <property type="term" value="P:ERAD pathway"/>
    <property type="evidence" value="ECO:0007669"/>
    <property type="project" value="TreeGrafter"/>
</dbReference>
<evidence type="ECO:0000256" key="8">
    <source>
        <dbReference type="PROSITE-ProRule" id="PRU00042"/>
    </source>
</evidence>
<comment type="similarity">
    <text evidence="1">Belongs to the UFD1 family.</text>
</comment>
<evidence type="ECO:0000313" key="11">
    <source>
        <dbReference type="EMBL" id="KAH7282122.1"/>
    </source>
</evidence>
<evidence type="ECO:0000256" key="1">
    <source>
        <dbReference type="ARBA" id="ARBA00006043"/>
    </source>
</evidence>